<keyword evidence="3 6" id="KW-0717">Septation</keyword>
<evidence type="ECO:0000256" key="5">
    <source>
        <dbReference type="ARBA" id="ARBA00046874"/>
    </source>
</evidence>
<dbReference type="InterPro" id="IPR016098">
    <property type="entry name" value="CAP/MinC_C"/>
</dbReference>
<evidence type="ECO:0000313" key="9">
    <source>
        <dbReference type="EMBL" id="MBD7914763.1"/>
    </source>
</evidence>
<organism evidence="9 10">
    <name type="scientific">Clostridium gallinarum</name>
    <dbReference type="NCBI Taxonomy" id="2762246"/>
    <lineage>
        <taxon>Bacteria</taxon>
        <taxon>Bacillati</taxon>
        <taxon>Bacillota</taxon>
        <taxon>Clostridia</taxon>
        <taxon>Eubacteriales</taxon>
        <taxon>Clostridiaceae</taxon>
        <taxon>Clostridium</taxon>
    </lineage>
</organism>
<gene>
    <name evidence="6 9" type="primary">minC</name>
    <name evidence="9" type="ORF">H9660_06355</name>
</gene>
<evidence type="ECO:0000259" key="7">
    <source>
        <dbReference type="Pfam" id="PF03775"/>
    </source>
</evidence>
<proteinExistence type="inferred from homology"/>
<dbReference type="PANTHER" id="PTHR34108">
    <property type="entry name" value="SEPTUM SITE-DETERMINING PROTEIN MINC"/>
    <property type="match status" value="1"/>
</dbReference>
<keyword evidence="2 6" id="KW-0132">Cell division</keyword>
<evidence type="ECO:0000256" key="1">
    <source>
        <dbReference type="ARBA" id="ARBA00006291"/>
    </source>
</evidence>
<dbReference type="InterPro" id="IPR005526">
    <property type="entry name" value="Septum_form_inhib_MinC_C"/>
</dbReference>
<sequence>MKVHSIQIRGTKEGINATIDMEKFDSFQDMLDALVKKLSVGKSFYKGASLKIETNLNLLKEEDAEKLKDALFENIQVKDCIFEEIKKDESNEKKENKENKENKMFTGIYEGKTKFIKKTIRSGQQIKYYGNIVIVGDINHGAEVYAGGNIVVLGTIKGQVHAGVSGNKKAIISAFNLQPEILQIADIVTIAPEDGVKPSYPELAKIKDNTIVVEPYLPKKYI</sequence>
<dbReference type="Gene3D" id="2.160.20.70">
    <property type="match status" value="1"/>
</dbReference>
<dbReference type="NCBIfam" id="TIGR01222">
    <property type="entry name" value="minC"/>
    <property type="match status" value="1"/>
</dbReference>
<evidence type="ECO:0000256" key="6">
    <source>
        <dbReference type="HAMAP-Rule" id="MF_00267"/>
    </source>
</evidence>
<accession>A0ABR8Q2V9</accession>
<comment type="similarity">
    <text evidence="1 6">Belongs to the MinC family.</text>
</comment>
<dbReference type="Pfam" id="PF22642">
    <property type="entry name" value="MinC_N_1"/>
    <property type="match status" value="1"/>
</dbReference>
<name>A0ABR8Q2V9_9CLOT</name>
<dbReference type="NCBIfam" id="NF001775">
    <property type="entry name" value="PRK00513.1-6"/>
    <property type="match status" value="1"/>
</dbReference>
<dbReference type="Pfam" id="PF03775">
    <property type="entry name" value="MinC_C"/>
    <property type="match status" value="1"/>
</dbReference>
<dbReference type="PANTHER" id="PTHR34108:SF1">
    <property type="entry name" value="SEPTUM SITE-DETERMINING PROTEIN MINC"/>
    <property type="match status" value="1"/>
</dbReference>
<protein>
    <recommendedName>
        <fullName evidence="6">Probable septum site-determining protein MinC</fullName>
    </recommendedName>
</protein>
<dbReference type="Proteomes" id="UP000640335">
    <property type="component" value="Unassembled WGS sequence"/>
</dbReference>
<dbReference type="RefSeq" id="WP_191749529.1">
    <property type="nucleotide sequence ID" value="NZ_JACSQZ010000016.1"/>
</dbReference>
<dbReference type="Gene3D" id="3.30.160.540">
    <property type="match status" value="1"/>
</dbReference>
<comment type="caution">
    <text evidence="9">The sequence shown here is derived from an EMBL/GenBank/DDBJ whole genome shotgun (WGS) entry which is preliminary data.</text>
</comment>
<dbReference type="InterPro" id="IPR036145">
    <property type="entry name" value="MinC_C_sf"/>
</dbReference>
<dbReference type="InterPro" id="IPR055219">
    <property type="entry name" value="MinC_N_1"/>
</dbReference>
<dbReference type="SUPFAM" id="SSF63848">
    <property type="entry name" value="Cell-division inhibitor MinC, C-terminal domain"/>
    <property type="match status" value="1"/>
</dbReference>
<comment type="function">
    <text evidence="6">Cell division inhibitor that blocks the formation of polar Z ring septums. Rapidly oscillates between the poles of the cell to destabilize FtsZ filaments that have formed before they mature into polar Z rings. Prevents FtsZ polymerization.</text>
</comment>
<keyword evidence="4 6" id="KW-0131">Cell cycle</keyword>
<evidence type="ECO:0000313" key="10">
    <source>
        <dbReference type="Proteomes" id="UP000640335"/>
    </source>
</evidence>
<comment type="subunit">
    <text evidence="5 6">Interacts with MinD and FtsZ.</text>
</comment>
<evidence type="ECO:0000259" key="8">
    <source>
        <dbReference type="Pfam" id="PF22642"/>
    </source>
</evidence>
<evidence type="ECO:0000256" key="3">
    <source>
        <dbReference type="ARBA" id="ARBA00023210"/>
    </source>
</evidence>
<feature type="domain" description="Septum site-determining protein MinC N-terminal" evidence="8">
    <location>
        <begin position="6"/>
        <end position="79"/>
    </location>
</feature>
<evidence type="ECO:0000256" key="4">
    <source>
        <dbReference type="ARBA" id="ARBA00023306"/>
    </source>
</evidence>
<dbReference type="EMBL" id="JACSQZ010000016">
    <property type="protein sequence ID" value="MBD7914763.1"/>
    <property type="molecule type" value="Genomic_DNA"/>
</dbReference>
<keyword evidence="10" id="KW-1185">Reference proteome</keyword>
<evidence type="ECO:0000256" key="2">
    <source>
        <dbReference type="ARBA" id="ARBA00022618"/>
    </source>
</evidence>
<feature type="domain" description="Septum formation inhibitor MinC C-terminal" evidence="7">
    <location>
        <begin position="115"/>
        <end position="214"/>
    </location>
</feature>
<dbReference type="HAMAP" id="MF_00267">
    <property type="entry name" value="MinC"/>
    <property type="match status" value="1"/>
</dbReference>
<reference evidence="9 10" key="1">
    <citation type="submission" date="2020-08" db="EMBL/GenBank/DDBJ databases">
        <title>A Genomic Blueprint of the Chicken Gut Microbiome.</title>
        <authorList>
            <person name="Gilroy R."/>
            <person name="Ravi A."/>
            <person name="Getino M."/>
            <person name="Pursley I."/>
            <person name="Horton D.L."/>
            <person name="Alikhan N.-F."/>
            <person name="Baker D."/>
            <person name="Gharbi K."/>
            <person name="Hall N."/>
            <person name="Watson M."/>
            <person name="Adriaenssens E.M."/>
            <person name="Foster-Nyarko E."/>
            <person name="Jarju S."/>
            <person name="Secka A."/>
            <person name="Antonio M."/>
            <person name="Oren A."/>
            <person name="Chaudhuri R."/>
            <person name="La Ragione R.M."/>
            <person name="Hildebrand F."/>
            <person name="Pallen M.J."/>
        </authorList>
    </citation>
    <scope>NUCLEOTIDE SEQUENCE [LARGE SCALE GENOMIC DNA]</scope>
    <source>
        <strain evidence="9 10">Sa3CUN1</strain>
    </source>
</reference>
<dbReference type="InterPro" id="IPR013033">
    <property type="entry name" value="MinC"/>
</dbReference>